<keyword evidence="3 6" id="KW-0812">Transmembrane</keyword>
<feature type="transmembrane region" description="Helical" evidence="6">
    <location>
        <begin position="210"/>
        <end position="232"/>
    </location>
</feature>
<keyword evidence="5 6" id="KW-0472">Membrane</keyword>
<sequence length="242" mass="25377">MEHINLAVAFAAGLLGFFSPCVVPLIPGYLSFVSGVALSEMQLAERRQHTRRVLLATAVFVLGFSVIFTALGASASVAGAFVLGNRLVLGRIGGVIVILLGLVMLGVIKIPGLARERRVQMTGRPGGVLGAFPIGMAFGFAWTPCVGPVLGAILTLAATTRHGTDGAVLLFAYSLGLGIPFLVTALLLTTAFEALRTPARYAHVIEKAGGVFLVVMGTALLFDLVFRLNAWILQVVPVRPAL</sequence>
<dbReference type="InterPro" id="IPR051790">
    <property type="entry name" value="Cytochrome_c-biogenesis_DsbD"/>
</dbReference>
<dbReference type="GO" id="GO:0017004">
    <property type="term" value="P:cytochrome complex assembly"/>
    <property type="evidence" value="ECO:0007669"/>
    <property type="project" value="InterPro"/>
</dbReference>
<organism evidence="8 9">
    <name type="scientific">Candidatus Segetimicrobium genomatis</name>
    <dbReference type="NCBI Taxonomy" id="2569760"/>
    <lineage>
        <taxon>Bacteria</taxon>
        <taxon>Bacillati</taxon>
        <taxon>Candidatus Sysuimicrobiota</taxon>
        <taxon>Candidatus Sysuimicrobiia</taxon>
        <taxon>Candidatus Sysuimicrobiales</taxon>
        <taxon>Candidatus Segetimicrobiaceae</taxon>
        <taxon>Candidatus Segetimicrobium</taxon>
    </lineage>
</organism>
<dbReference type="Proteomes" id="UP000320393">
    <property type="component" value="Unassembled WGS sequence"/>
</dbReference>
<proteinExistence type="inferred from homology"/>
<dbReference type="EMBL" id="VBAM01000142">
    <property type="protein sequence ID" value="TMJ13835.1"/>
    <property type="molecule type" value="Genomic_DNA"/>
</dbReference>
<feature type="transmembrane region" description="Helical" evidence="6">
    <location>
        <begin position="170"/>
        <end position="189"/>
    </location>
</feature>
<dbReference type="GO" id="GO:0016020">
    <property type="term" value="C:membrane"/>
    <property type="evidence" value="ECO:0007669"/>
    <property type="project" value="UniProtKB-SubCell"/>
</dbReference>
<reference evidence="8 9" key="1">
    <citation type="journal article" date="2019" name="Nat. Microbiol.">
        <title>Mediterranean grassland soil C-N compound turnover is dependent on rainfall and depth, and is mediated by genomically divergent microorganisms.</title>
        <authorList>
            <person name="Diamond S."/>
            <person name="Andeer P.F."/>
            <person name="Li Z."/>
            <person name="Crits-Christoph A."/>
            <person name="Burstein D."/>
            <person name="Anantharaman K."/>
            <person name="Lane K.R."/>
            <person name="Thomas B.C."/>
            <person name="Pan C."/>
            <person name="Northen T.R."/>
            <person name="Banfield J.F."/>
        </authorList>
    </citation>
    <scope>NUCLEOTIDE SEQUENCE [LARGE SCALE GENOMIC DNA]</scope>
    <source>
        <strain evidence="8">NP_5</strain>
    </source>
</reference>
<protein>
    <submittedName>
        <fullName evidence="8">Cytochrome c biogenesis protein CcdA</fullName>
    </submittedName>
</protein>
<accession>A0A537M0Q8</accession>
<feature type="domain" description="Cytochrome C biogenesis protein transmembrane" evidence="7">
    <location>
        <begin position="5"/>
        <end position="221"/>
    </location>
</feature>
<dbReference type="PANTHER" id="PTHR31272">
    <property type="entry name" value="CYTOCHROME C-TYPE BIOGENESIS PROTEIN HI_1454-RELATED"/>
    <property type="match status" value="1"/>
</dbReference>
<evidence type="ECO:0000256" key="5">
    <source>
        <dbReference type="ARBA" id="ARBA00023136"/>
    </source>
</evidence>
<comment type="subcellular location">
    <subcellularLocation>
        <location evidence="1">Membrane</location>
        <topology evidence="1">Multi-pass membrane protein</topology>
    </subcellularLocation>
</comment>
<evidence type="ECO:0000313" key="8">
    <source>
        <dbReference type="EMBL" id="TMJ13835.1"/>
    </source>
</evidence>
<comment type="similarity">
    <text evidence="2">Belongs to the DsbD family.</text>
</comment>
<feature type="transmembrane region" description="Helical" evidence="6">
    <location>
        <begin position="129"/>
        <end position="158"/>
    </location>
</feature>
<evidence type="ECO:0000256" key="1">
    <source>
        <dbReference type="ARBA" id="ARBA00004141"/>
    </source>
</evidence>
<feature type="transmembrane region" description="Helical" evidence="6">
    <location>
        <begin position="88"/>
        <end position="108"/>
    </location>
</feature>
<dbReference type="PANTHER" id="PTHR31272:SF4">
    <property type="entry name" value="CYTOCHROME C-TYPE BIOGENESIS PROTEIN HI_1454-RELATED"/>
    <property type="match status" value="1"/>
</dbReference>
<name>A0A537M0Q8_9BACT</name>
<feature type="transmembrane region" description="Helical" evidence="6">
    <location>
        <begin position="53"/>
        <end position="82"/>
    </location>
</feature>
<evidence type="ECO:0000256" key="2">
    <source>
        <dbReference type="ARBA" id="ARBA00006143"/>
    </source>
</evidence>
<keyword evidence="4 6" id="KW-1133">Transmembrane helix</keyword>
<dbReference type="Pfam" id="PF02683">
    <property type="entry name" value="DsbD_TM"/>
    <property type="match status" value="1"/>
</dbReference>
<evidence type="ECO:0000313" key="9">
    <source>
        <dbReference type="Proteomes" id="UP000320393"/>
    </source>
</evidence>
<comment type="caution">
    <text evidence="8">The sequence shown here is derived from an EMBL/GenBank/DDBJ whole genome shotgun (WGS) entry which is preliminary data.</text>
</comment>
<evidence type="ECO:0000256" key="6">
    <source>
        <dbReference type="SAM" id="Phobius"/>
    </source>
</evidence>
<evidence type="ECO:0000256" key="3">
    <source>
        <dbReference type="ARBA" id="ARBA00022692"/>
    </source>
</evidence>
<evidence type="ECO:0000256" key="4">
    <source>
        <dbReference type="ARBA" id="ARBA00022989"/>
    </source>
</evidence>
<dbReference type="AlphaFoldDB" id="A0A537M0Q8"/>
<feature type="transmembrane region" description="Helical" evidence="6">
    <location>
        <begin position="6"/>
        <end position="32"/>
    </location>
</feature>
<evidence type="ECO:0000259" key="7">
    <source>
        <dbReference type="Pfam" id="PF02683"/>
    </source>
</evidence>
<dbReference type="InterPro" id="IPR003834">
    <property type="entry name" value="Cyt_c_assmbl_TM_dom"/>
</dbReference>
<gene>
    <name evidence="8" type="ORF">E6H02_04480</name>
</gene>